<keyword evidence="1" id="KW-0560">Oxidoreductase</keyword>
<dbReference type="AlphaFoldDB" id="A0A9X3EY62"/>
<dbReference type="Proteomes" id="UP001150924">
    <property type="component" value="Unassembled WGS sequence"/>
</dbReference>
<dbReference type="Pfam" id="PF05721">
    <property type="entry name" value="PhyH"/>
    <property type="match status" value="1"/>
</dbReference>
<sequence>MTIPPDNLTEFRDHGATVLRGVIPAGWLARLEAAVDRVLAAPGSIAVDYTPPDRPGRFYNDFFLWLREPEFAAFIRESPLPALAAELLAAPRVGFFFDQLFVKEPRTQESMPWHQDLPYWPVRDDALVTMWVPLDVVTRESGAVVYARGSHRWGRVAKRWRFPRDGAAPASAAPLEAEEIRDASFMYWDMQPGDVLVHHPLTVHASGGNTTPTTRRRALALRYFADGCVYEPREGDILQNPRVRGLLPDLDLVAGEPLRGPAFPIVWPPEVA</sequence>
<gene>
    <name evidence="1" type="ORF">OV079_21690</name>
</gene>
<dbReference type="GO" id="GO:0005506">
    <property type="term" value="F:iron ion binding"/>
    <property type="evidence" value="ECO:0007669"/>
    <property type="project" value="UniProtKB-ARBA"/>
</dbReference>
<dbReference type="PANTHER" id="PTHR20883">
    <property type="entry name" value="PHYTANOYL-COA DIOXYGENASE DOMAIN CONTAINING 1"/>
    <property type="match status" value="1"/>
</dbReference>
<dbReference type="GO" id="GO:0016706">
    <property type="term" value="F:2-oxoglutarate-dependent dioxygenase activity"/>
    <property type="evidence" value="ECO:0007669"/>
    <property type="project" value="UniProtKB-ARBA"/>
</dbReference>
<proteinExistence type="predicted"/>
<dbReference type="SUPFAM" id="SSF51197">
    <property type="entry name" value="Clavaminate synthase-like"/>
    <property type="match status" value="1"/>
</dbReference>
<organism evidence="1 2">
    <name type="scientific">Nannocystis pusilla</name>
    <dbReference type="NCBI Taxonomy" id="889268"/>
    <lineage>
        <taxon>Bacteria</taxon>
        <taxon>Pseudomonadati</taxon>
        <taxon>Myxococcota</taxon>
        <taxon>Polyangia</taxon>
        <taxon>Nannocystales</taxon>
        <taxon>Nannocystaceae</taxon>
        <taxon>Nannocystis</taxon>
    </lineage>
</organism>
<dbReference type="PANTHER" id="PTHR20883:SF49">
    <property type="entry name" value="PHYTANOYL-COA DIOXYGENASE"/>
    <property type="match status" value="1"/>
</dbReference>
<evidence type="ECO:0000313" key="2">
    <source>
        <dbReference type="Proteomes" id="UP001150924"/>
    </source>
</evidence>
<comment type="caution">
    <text evidence="1">The sequence shown here is derived from an EMBL/GenBank/DDBJ whole genome shotgun (WGS) entry which is preliminary data.</text>
</comment>
<protein>
    <submittedName>
        <fullName evidence="1">Phytanoyl-CoA dioxygenase family protein</fullName>
    </submittedName>
</protein>
<reference evidence="1" key="1">
    <citation type="submission" date="2022-11" db="EMBL/GenBank/DDBJ databases">
        <title>Minimal conservation of predation-associated metabolite biosynthetic gene clusters underscores biosynthetic potential of Myxococcota including descriptions for ten novel species: Archangium lansinium sp. nov., Myxococcus landrumus sp. nov., Nannocystis bai.</title>
        <authorList>
            <person name="Ahearne A."/>
            <person name="Stevens C."/>
            <person name="Phillips K."/>
        </authorList>
    </citation>
    <scope>NUCLEOTIDE SEQUENCE</scope>
    <source>
        <strain evidence="1">Na p29</strain>
    </source>
</reference>
<dbReference type="EMBL" id="JAPNKE010000002">
    <property type="protein sequence ID" value="MCY1008121.1"/>
    <property type="molecule type" value="Genomic_DNA"/>
</dbReference>
<keyword evidence="2" id="KW-1185">Reference proteome</keyword>
<name>A0A9X3EY62_9BACT</name>
<keyword evidence="1" id="KW-0223">Dioxygenase</keyword>
<dbReference type="RefSeq" id="WP_267770770.1">
    <property type="nucleotide sequence ID" value="NZ_JAPNKE010000002.1"/>
</dbReference>
<accession>A0A9X3EY62</accession>
<dbReference type="InterPro" id="IPR008775">
    <property type="entry name" value="Phytyl_CoA_dOase-like"/>
</dbReference>
<dbReference type="Gene3D" id="2.60.120.620">
    <property type="entry name" value="q2cbj1_9rhob like domain"/>
    <property type="match status" value="1"/>
</dbReference>
<evidence type="ECO:0000313" key="1">
    <source>
        <dbReference type="EMBL" id="MCY1008121.1"/>
    </source>
</evidence>